<sequence>MKLLLDSKRCIACGLCLREHPELFDLDDRGIAHFKKNLTSDSSVEIDSKKAKDLRSTITNCPGKAFRIDR</sequence>
<dbReference type="PANTHER" id="PTHR39163:SF1">
    <property type="entry name" value="FERREDOXIN"/>
    <property type="match status" value="1"/>
</dbReference>
<dbReference type="InterPro" id="IPR017896">
    <property type="entry name" value="4Fe4S_Fe-S-bd"/>
</dbReference>
<dbReference type="Pfam" id="PF13459">
    <property type="entry name" value="Fer4_15"/>
    <property type="match status" value="1"/>
</dbReference>
<dbReference type="SUPFAM" id="SSF54862">
    <property type="entry name" value="4Fe-4S ferredoxins"/>
    <property type="match status" value="1"/>
</dbReference>
<keyword evidence="4" id="KW-1185">Reference proteome</keyword>
<evidence type="ECO:0000313" key="3">
    <source>
        <dbReference type="EMBL" id="BDR56543.1"/>
    </source>
</evidence>
<dbReference type="PROSITE" id="PS51379">
    <property type="entry name" value="4FE4S_FER_2"/>
    <property type="match status" value="1"/>
</dbReference>
<protein>
    <recommendedName>
        <fullName evidence="2">4Fe-4S ferredoxin-type domain-containing protein</fullName>
    </recommendedName>
</protein>
<organism evidence="3 4">
    <name type="scientific">Xylocopilactobacillus apis</name>
    <dbReference type="NCBI Taxonomy" id="2932183"/>
    <lineage>
        <taxon>Bacteria</taxon>
        <taxon>Bacillati</taxon>
        <taxon>Bacillota</taxon>
        <taxon>Bacilli</taxon>
        <taxon>Lactobacillales</taxon>
        <taxon>Lactobacillaceae</taxon>
        <taxon>Xylocopilactobacillus</taxon>
    </lineage>
</organism>
<dbReference type="PANTHER" id="PTHR39163">
    <property type="entry name" value="FERREDOXIN"/>
    <property type="match status" value="1"/>
</dbReference>
<gene>
    <name evidence="3" type="ORF">KIMC2_11050</name>
</gene>
<dbReference type="KEGG" id="xak:KIMC2_11050"/>
<dbReference type="AlphaFoldDB" id="A0AAU9DNL7"/>
<evidence type="ECO:0000313" key="4">
    <source>
        <dbReference type="Proteomes" id="UP001321804"/>
    </source>
</evidence>
<dbReference type="RefSeq" id="WP_317694784.1">
    <property type="nucleotide sequence ID" value="NZ_AP026801.1"/>
</dbReference>
<proteinExistence type="predicted"/>
<name>A0AAU9DNL7_9LACO</name>
<feature type="domain" description="4Fe-4S ferredoxin-type" evidence="2">
    <location>
        <begin position="1"/>
        <end position="29"/>
    </location>
</feature>
<evidence type="ECO:0000256" key="1">
    <source>
        <dbReference type="ARBA" id="ARBA00001966"/>
    </source>
</evidence>
<accession>A0AAU9DNL7</accession>
<evidence type="ECO:0000259" key="2">
    <source>
        <dbReference type="PROSITE" id="PS51379"/>
    </source>
</evidence>
<comment type="cofactor">
    <cofactor evidence="1">
        <name>[4Fe-4S] cluster</name>
        <dbReference type="ChEBI" id="CHEBI:49883"/>
    </cofactor>
</comment>
<dbReference type="EMBL" id="AP026801">
    <property type="protein sequence ID" value="BDR56543.1"/>
    <property type="molecule type" value="Genomic_DNA"/>
</dbReference>
<dbReference type="InterPro" id="IPR052395">
    <property type="entry name" value="ET_Ferredoxin"/>
</dbReference>
<dbReference type="Gene3D" id="3.30.70.20">
    <property type="match status" value="1"/>
</dbReference>
<reference evidence="3 4" key="1">
    <citation type="journal article" date="2023" name="Microbiol. Spectr.">
        <title>Symbiosis of Carpenter Bees with Uncharacterized Lactic Acid Bacteria Showing NAD Auxotrophy.</title>
        <authorList>
            <person name="Kawasaki S."/>
            <person name="Ozawa K."/>
            <person name="Mori T."/>
            <person name="Yamamoto A."/>
            <person name="Ito M."/>
            <person name="Ohkuma M."/>
            <person name="Sakamoto M."/>
            <person name="Matsutani M."/>
        </authorList>
    </citation>
    <scope>NUCLEOTIDE SEQUENCE [LARGE SCALE GENOMIC DNA]</scope>
    <source>
        <strain evidence="3 4">KimC2</strain>
    </source>
</reference>
<dbReference type="Proteomes" id="UP001321804">
    <property type="component" value="Chromosome"/>
</dbReference>